<keyword evidence="1" id="KW-0812">Transmembrane</keyword>
<keyword evidence="1" id="KW-1133">Transmembrane helix</keyword>
<dbReference type="AlphaFoldDB" id="A0A194AQC2"/>
<sequence length="102" mass="12207">MNTYLLQTCENALVFYLAKLIGLCFMLEQQLRSIHEYIDIIFMLHFRKRFILFPYQVVIWVGGGVGRRFASFSLYLIIFKELEHCQVAYFLMSLHQRFSITL</sequence>
<proteinExistence type="predicted"/>
<dbReference type="EMBL" id="GELH01000295">
    <property type="protein sequence ID" value="JAS03977.1"/>
    <property type="molecule type" value="Transcribed_RNA"/>
</dbReference>
<reference evidence="2" key="1">
    <citation type="submission" date="2016-03" db="EMBL/GenBank/DDBJ databases">
        <authorList>
            <person name="Ploux O."/>
        </authorList>
    </citation>
    <scope>NUCLEOTIDE SEQUENCE</scope>
    <source>
        <tissue evidence="2">Mantle</tissue>
    </source>
</reference>
<protein>
    <submittedName>
        <fullName evidence="2">Uncharacterized protein</fullName>
    </submittedName>
</protein>
<dbReference type="EMBL" id="GELH01000296">
    <property type="protein sequence ID" value="JAS03976.1"/>
    <property type="molecule type" value="Transcribed_RNA"/>
</dbReference>
<evidence type="ECO:0000256" key="1">
    <source>
        <dbReference type="SAM" id="Phobius"/>
    </source>
</evidence>
<feature type="transmembrane region" description="Helical" evidence="1">
    <location>
        <begin position="12"/>
        <end position="29"/>
    </location>
</feature>
<evidence type="ECO:0000313" key="2">
    <source>
        <dbReference type="EMBL" id="JAS03976.1"/>
    </source>
</evidence>
<feature type="transmembrane region" description="Helical" evidence="1">
    <location>
        <begin position="50"/>
        <end position="66"/>
    </location>
</feature>
<keyword evidence="1" id="KW-0472">Membrane</keyword>
<name>A0A194AQC2_PINFU</name>
<accession>A0A194AQC2</accession>
<organism evidence="2">
    <name type="scientific">Pinctada fucata</name>
    <name type="common">Akoya pearl oyster</name>
    <name type="synonym">Pinctada imbricata fucata</name>
    <dbReference type="NCBI Taxonomy" id="50426"/>
    <lineage>
        <taxon>Eukaryota</taxon>
        <taxon>Metazoa</taxon>
        <taxon>Spiralia</taxon>
        <taxon>Lophotrochozoa</taxon>
        <taxon>Mollusca</taxon>
        <taxon>Bivalvia</taxon>
        <taxon>Autobranchia</taxon>
        <taxon>Pteriomorphia</taxon>
        <taxon>Pterioida</taxon>
        <taxon>Pterioidea</taxon>
        <taxon>Pteriidae</taxon>
        <taxon>Pinctada</taxon>
    </lineage>
</organism>